<keyword evidence="2" id="KW-0964">Secreted</keyword>
<protein>
    <recommendedName>
        <fullName evidence="6">Peptidase S1 domain-containing protein</fullName>
    </recommendedName>
</protein>
<dbReference type="InterPro" id="IPR009003">
    <property type="entry name" value="Peptidase_S1_PA"/>
</dbReference>
<dbReference type="GO" id="GO:0006508">
    <property type="term" value="P:proteolysis"/>
    <property type="evidence" value="ECO:0007669"/>
    <property type="project" value="UniProtKB-KW"/>
</dbReference>
<keyword evidence="4" id="KW-0645">Protease</keyword>
<dbReference type="EMBL" id="JAWZYT010002819">
    <property type="protein sequence ID" value="KAK4301839.1"/>
    <property type="molecule type" value="Genomic_DNA"/>
</dbReference>
<dbReference type="PANTHER" id="PTHR24252:SF7">
    <property type="entry name" value="HYALIN"/>
    <property type="match status" value="1"/>
</dbReference>
<evidence type="ECO:0000256" key="4">
    <source>
        <dbReference type="RuleBase" id="RU363034"/>
    </source>
</evidence>
<feature type="compositionally biased region" description="Low complexity" evidence="5">
    <location>
        <begin position="246"/>
        <end position="284"/>
    </location>
</feature>
<dbReference type="PROSITE" id="PS00134">
    <property type="entry name" value="TRYPSIN_HIS"/>
    <property type="match status" value="1"/>
</dbReference>
<keyword evidence="4" id="KW-0720">Serine protease</keyword>
<evidence type="ECO:0000256" key="1">
    <source>
        <dbReference type="ARBA" id="ARBA00004613"/>
    </source>
</evidence>
<keyword evidence="4" id="KW-0378">Hydrolase</keyword>
<proteinExistence type="predicted"/>
<evidence type="ECO:0000256" key="5">
    <source>
        <dbReference type="SAM" id="MobiDB-lite"/>
    </source>
</evidence>
<comment type="caution">
    <text evidence="7">The sequence shown here is derived from an EMBL/GenBank/DDBJ whole genome shotgun (WGS) entry which is preliminary data.</text>
</comment>
<dbReference type="SUPFAM" id="SSF50494">
    <property type="entry name" value="Trypsin-like serine proteases"/>
    <property type="match status" value="1"/>
</dbReference>
<keyword evidence="8" id="KW-1185">Reference proteome</keyword>
<keyword evidence="3" id="KW-1015">Disulfide bond</keyword>
<comment type="subcellular location">
    <subcellularLocation>
        <location evidence="1">Secreted</location>
    </subcellularLocation>
</comment>
<dbReference type="PROSITE" id="PS50240">
    <property type="entry name" value="TRYPSIN_DOM"/>
    <property type="match status" value="1"/>
</dbReference>
<dbReference type="InterPro" id="IPR001254">
    <property type="entry name" value="Trypsin_dom"/>
</dbReference>
<evidence type="ECO:0000313" key="7">
    <source>
        <dbReference type="EMBL" id="KAK4301839.1"/>
    </source>
</evidence>
<dbReference type="CDD" id="cd00190">
    <property type="entry name" value="Tryp_SPc"/>
    <property type="match status" value="1"/>
</dbReference>
<dbReference type="AlphaFoldDB" id="A0AAE1P4D1"/>
<evidence type="ECO:0000256" key="2">
    <source>
        <dbReference type="ARBA" id="ARBA00022525"/>
    </source>
</evidence>
<dbReference type="FunFam" id="2.40.10.10:FF:000038">
    <property type="entry name" value="Serine protease"/>
    <property type="match status" value="1"/>
</dbReference>
<dbReference type="InterPro" id="IPR018114">
    <property type="entry name" value="TRYPSIN_HIS"/>
</dbReference>
<dbReference type="Proteomes" id="UP001292094">
    <property type="component" value="Unassembled WGS sequence"/>
</dbReference>
<evidence type="ECO:0000259" key="6">
    <source>
        <dbReference type="PROSITE" id="PS50240"/>
    </source>
</evidence>
<dbReference type="PANTHER" id="PTHR24252">
    <property type="entry name" value="ACROSIN-RELATED"/>
    <property type="match status" value="1"/>
</dbReference>
<dbReference type="Gene3D" id="2.40.10.10">
    <property type="entry name" value="Trypsin-like serine proteases"/>
    <property type="match status" value="1"/>
</dbReference>
<dbReference type="InterPro" id="IPR033116">
    <property type="entry name" value="TRYPSIN_SER"/>
</dbReference>
<gene>
    <name evidence="7" type="ORF">Pmani_026045</name>
</gene>
<evidence type="ECO:0000256" key="3">
    <source>
        <dbReference type="ARBA" id="ARBA00023157"/>
    </source>
</evidence>
<name>A0AAE1P4D1_9EUCA</name>
<dbReference type="SMART" id="SM00020">
    <property type="entry name" value="Tryp_SPc"/>
    <property type="match status" value="1"/>
</dbReference>
<feature type="domain" description="Peptidase S1" evidence="6">
    <location>
        <begin position="315"/>
        <end position="545"/>
    </location>
</feature>
<dbReference type="PRINTS" id="PR00722">
    <property type="entry name" value="CHYMOTRYPSIN"/>
</dbReference>
<reference evidence="7" key="1">
    <citation type="submission" date="2023-11" db="EMBL/GenBank/DDBJ databases">
        <title>Genome assemblies of two species of porcelain crab, Petrolisthes cinctipes and Petrolisthes manimaculis (Anomura: Porcellanidae).</title>
        <authorList>
            <person name="Angst P."/>
        </authorList>
    </citation>
    <scope>NUCLEOTIDE SEQUENCE</scope>
    <source>
        <strain evidence="7">PB745_02</strain>
        <tissue evidence="7">Gill</tissue>
    </source>
</reference>
<dbReference type="GO" id="GO:0005576">
    <property type="term" value="C:extracellular region"/>
    <property type="evidence" value="ECO:0007669"/>
    <property type="project" value="UniProtKB-SubCell"/>
</dbReference>
<organism evidence="7 8">
    <name type="scientific">Petrolisthes manimaculis</name>
    <dbReference type="NCBI Taxonomy" id="1843537"/>
    <lineage>
        <taxon>Eukaryota</taxon>
        <taxon>Metazoa</taxon>
        <taxon>Ecdysozoa</taxon>
        <taxon>Arthropoda</taxon>
        <taxon>Crustacea</taxon>
        <taxon>Multicrustacea</taxon>
        <taxon>Malacostraca</taxon>
        <taxon>Eumalacostraca</taxon>
        <taxon>Eucarida</taxon>
        <taxon>Decapoda</taxon>
        <taxon>Pleocyemata</taxon>
        <taxon>Anomura</taxon>
        <taxon>Galatheoidea</taxon>
        <taxon>Porcellanidae</taxon>
        <taxon>Petrolisthes</taxon>
    </lineage>
</organism>
<dbReference type="InterPro" id="IPR001314">
    <property type="entry name" value="Peptidase_S1A"/>
</dbReference>
<accession>A0AAE1P4D1</accession>
<dbReference type="PROSITE" id="PS00135">
    <property type="entry name" value="TRYPSIN_SER"/>
    <property type="match status" value="1"/>
</dbReference>
<sequence length="552" mass="60644">MSDSLKQPMADMRADSSVSSIRRKHLPLKQSIFRCVVVSFYHTTFHNLSIHLHFSFTFVHSYTQAVHHHTPPPVNSKSRGEVFGELPPLGQEVKRCSEEPPRRLVGSRLDQRNMMEARCEFEISTVTLNTTRPITAGCETSYTMFPGAKLKVKLAQGPESQCAVFAEAADNTVLRMNCRAVRLNKDCDEEYFYLTSDEIEGMYCRRQKPDRIRAASMVYLMYERMSEARYRRSRIVCLIKAKKDMSSGTDGTSGSGTNSTDGSTNSTSGSGTNSTAGSTNSTDARTNSTESAGLQLPECEAKCGASQLKTGIQRIVGGSETRVHEYPWMILLQITSGRDTFMCGASVITNTQVLTAAHCVDTGSSVLAIAGEHDTEDNTETKTQSISSSKIVVHPEYDPNTFENDIAIIHLSDTLKFDDSVQPICLAREDRQYEGKKAIVTGWGTTREGGDISIKLQEVELTVNTNAECRSSYDVSSIADSMVCASESGKDSCQGDSGGPLVMNDKGIWYQVGVVSWGRGCAQAGYPGVYTRVTSYIDWISSEVKDGSCKWP</sequence>
<dbReference type="InterPro" id="IPR043504">
    <property type="entry name" value="Peptidase_S1_PA_chymotrypsin"/>
</dbReference>
<evidence type="ECO:0000313" key="8">
    <source>
        <dbReference type="Proteomes" id="UP001292094"/>
    </source>
</evidence>
<feature type="region of interest" description="Disordered" evidence="5">
    <location>
        <begin position="1"/>
        <end position="20"/>
    </location>
</feature>
<dbReference type="Pfam" id="PF00089">
    <property type="entry name" value="Trypsin"/>
    <property type="match status" value="1"/>
</dbReference>
<feature type="region of interest" description="Disordered" evidence="5">
    <location>
        <begin position="245"/>
        <end position="291"/>
    </location>
</feature>
<dbReference type="GO" id="GO:0004252">
    <property type="term" value="F:serine-type endopeptidase activity"/>
    <property type="evidence" value="ECO:0007669"/>
    <property type="project" value="InterPro"/>
</dbReference>